<evidence type="ECO:0000313" key="8">
    <source>
        <dbReference type="EMBL" id="KAG0554921.1"/>
    </source>
</evidence>
<name>A0A8T0G7J8_CERPU</name>
<evidence type="ECO:0000256" key="3">
    <source>
        <dbReference type="ARBA" id="ARBA00022771"/>
    </source>
</evidence>
<dbReference type="Pfam" id="PF13913">
    <property type="entry name" value="zf-C2HC_2"/>
    <property type="match status" value="2"/>
</dbReference>
<proteinExistence type="predicted"/>
<dbReference type="InterPro" id="IPR026319">
    <property type="entry name" value="ZC2HC1A/B-like"/>
</dbReference>
<dbReference type="PANTHER" id="PTHR13555">
    <property type="entry name" value="C2H2 ZINC FINGER CGI-62-RELATED"/>
    <property type="match status" value="1"/>
</dbReference>
<feature type="region of interest" description="Disordered" evidence="6">
    <location>
        <begin position="261"/>
        <end position="315"/>
    </location>
</feature>
<keyword evidence="9" id="KW-1185">Reference proteome</keyword>
<sequence>MESGPVCRPGNRPRMLVCYLCGREYGTRSLPIHIPQCQKRWLLEEENKPKNERRPLPPQPNPGEAIRNGGAQAFDNFNTEAYAAFEQTLEQCPHCQRRFLPKPFLRHQNGCTAANPAKPAGTGLIPNSLTNRLVPGAVAGSMHGKARTQHVPLRLCKPSEILNSKSNTQSRPASARTVWTNEDDSFSHDDGHPGQSSHWRDASCVGPRTRNAQPSSRPSTHQGNRRPYGGGEKSHLVDMFGNLWRTHSWEDKAVPMTMMRSTSGAPKWCSQAETENSLPLSRPANPRPKSARFTSECRQSPSAALRSSQTNPRERNFLDLPALAKTVPNSGQAADHSANYQLIHSGKTGAHQRRHH</sequence>
<dbReference type="PROSITE" id="PS52027">
    <property type="entry name" value="ZF_C2HC_C3H"/>
    <property type="match status" value="1"/>
</dbReference>
<feature type="domain" description="C2HC/C3H-type" evidence="7">
    <location>
        <begin position="14"/>
        <end position="43"/>
    </location>
</feature>
<evidence type="ECO:0000256" key="5">
    <source>
        <dbReference type="PROSITE-ProRule" id="PRU01371"/>
    </source>
</evidence>
<reference evidence="8" key="1">
    <citation type="submission" date="2020-06" db="EMBL/GenBank/DDBJ databases">
        <title>WGS assembly of Ceratodon purpureus strain R40.</title>
        <authorList>
            <person name="Carey S.B."/>
            <person name="Jenkins J."/>
            <person name="Shu S."/>
            <person name="Lovell J.T."/>
            <person name="Sreedasyam A."/>
            <person name="Maumus F."/>
            <person name="Tiley G.P."/>
            <person name="Fernandez-Pozo N."/>
            <person name="Barry K."/>
            <person name="Chen C."/>
            <person name="Wang M."/>
            <person name="Lipzen A."/>
            <person name="Daum C."/>
            <person name="Saski C.A."/>
            <person name="Payton A.C."/>
            <person name="Mcbreen J.C."/>
            <person name="Conrad R.E."/>
            <person name="Kollar L.M."/>
            <person name="Olsson S."/>
            <person name="Huttunen S."/>
            <person name="Landis J.B."/>
            <person name="Wickett N.J."/>
            <person name="Johnson M.G."/>
            <person name="Rensing S.A."/>
            <person name="Grimwood J."/>
            <person name="Schmutz J."/>
            <person name="Mcdaniel S.F."/>
        </authorList>
    </citation>
    <scope>NUCLEOTIDE SEQUENCE</scope>
    <source>
        <strain evidence="8">R40</strain>
    </source>
</reference>
<keyword evidence="2" id="KW-0677">Repeat</keyword>
<evidence type="ECO:0000256" key="2">
    <source>
        <dbReference type="ARBA" id="ARBA00022737"/>
    </source>
</evidence>
<dbReference type="EMBL" id="CM026433">
    <property type="protein sequence ID" value="KAG0554921.1"/>
    <property type="molecule type" value="Genomic_DNA"/>
</dbReference>
<comment type="caution">
    <text evidence="8">The sequence shown here is derived from an EMBL/GenBank/DDBJ whole genome shotgun (WGS) entry which is preliminary data.</text>
</comment>
<dbReference type="GO" id="GO:0008270">
    <property type="term" value="F:zinc ion binding"/>
    <property type="evidence" value="ECO:0007669"/>
    <property type="project" value="UniProtKB-KW"/>
</dbReference>
<keyword evidence="4" id="KW-0862">Zinc</keyword>
<dbReference type="InterPro" id="IPR049899">
    <property type="entry name" value="Znf_C2HC_C3H"/>
</dbReference>
<feature type="region of interest" description="Disordered" evidence="6">
    <location>
        <begin position="48"/>
        <end position="70"/>
    </location>
</feature>
<dbReference type="AlphaFoldDB" id="A0A8T0G7J8"/>
<evidence type="ECO:0000259" key="7">
    <source>
        <dbReference type="PROSITE" id="PS52027"/>
    </source>
</evidence>
<evidence type="ECO:0000313" key="9">
    <source>
        <dbReference type="Proteomes" id="UP000822688"/>
    </source>
</evidence>
<evidence type="ECO:0000256" key="4">
    <source>
        <dbReference type="ARBA" id="ARBA00022833"/>
    </source>
</evidence>
<keyword evidence="3 5" id="KW-0863">Zinc-finger</keyword>
<feature type="compositionally biased region" description="Polar residues" evidence="6">
    <location>
        <begin position="292"/>
        <end position="311"/>
    </location>
</feature>
<feature type="compositionally biased region" description="Polar residues" evidence="6">
    <location>
        <begin position="210"/>
        <end position="222"/>
    </location>
</feature>
<dbReference type="PANTHER" id="PTHR13555:SF68">
    <property type="entry name" value="ZINC FINGER PROTEIN 474"/>
    <property type="match status" value="1"/>
</dbReference>
<evidence type="ECO:0000256" key="6">
    <source>
        <dbReference type="SAM" id="MobiDB-lite"/>
    </source>
</evidence>
<evidence type="ECO:0000256" key="1">
    <source>
        <dbReference type="ARBA" id="ARBA00022723"/>
    </source>
</evidence>
<organism evidence="8 9">
    <name type="scientific">Ceratodon purpureus</name>
    <name type="common">Fire moss</name>
    <name type="synonym">Dicranum purpureum</name>
    <dbReference type="NCBI Taxonomy" id="3225"/>
    <lineage>
        <taxon>Eukaryota</taxon>
        <taxon>Viridiplantae</taxon>
        <taxon>Streptophyta</taxon>
        <taxon>Embryophyta</taxon>
        <taxon>Bryophyta</taxon>
        <taxon>Bryophytina</taxon>
        <taxon>Bryopsida</taxon>
        <taxon>Dicranidae</taxon>
        <taxon>Pseudoditrichales</taxon>
        <taxon>Ditrichaceae</taxon>
        <taxon>Ceratodon</taxon>
    </lineage>
</organism>
<dbReference type="Proteomes" id="UP000822688">
    <property type="component" value="Chromosome 12"/>
</dbReference>
<accession>A0A8T0G7J8</accession>
<gene>
    <name evidence="8" type="ORF">KC19_12G130300</name>
</gene>
<feature type="compositionally biased region" description="Polar residues" evidence="6">
    <location>
        <begin position="161"/>
        <end position="180"/>
    </location>
</feature>
<protein>
    <recommendedName>
        <fullName evidence="7">C2HC/C3H-type domain-containing protein</fullName>
    </recommendedName>
</protein>
<keyword evidence="1" id="KW-0479">Metal-binding</keyword>
<feature type="region of interest" description="Disordered" evidence="6">
    <location>
        <begin position="160"/>
        <end position="234"/>
    </location>
</feature>